<keyword evidence="2" id="KW-1185">Reference proteome</keyword>
<organism evidence="1 2">
    <name type="scientific">Mycoplasma ovis str. Michigan</name>
    <dbReference type="NCBI Taxonomy" id="1415773"/>
    <lineage>
        <taxon>Bacteria</taxon>
        <taxon>Bacillati</taxon>
        <taxon>Mycoplasmatota</taxon>
        <taxon>Mollicutes</taxon>
        <taxon>Mycoplasmataceae</taxon>
        <taxon>Mycoplasma</taxon>
    </lineage>
</organism>
<protein>
    <submittedName>
        <fullName evidence="1">Uncharacterized protein</fullName>
    </submittedName>
</protein>
<gene>
    <name evidence="1" type="ORF">OVS_03475</name>
</gene>
<sequence length="91" mass="10278">MSFLNLTKFVTLATYGVIFTASISLPSTSARYKTEQDSSSTELSFYEFATEIASSSSQDELLVCTDRKYYSYNQSSNSLKELKELKIKNDD</sequence>
<name>A0ABM5P1X4_9MOLU</name>
<dbReference type="EMBL" id="CP006935">
    <property type="protein sequence ID" value="AHC40444.1"/>
    <property type="molecule type" value="Genomic_DNA"/>
</dbReference>
<proteinExistence type="predicted"/>
<dbReference type="RefSeq" id="WP_024071454.1">
    <property type="nucleotide sequence ID" value="NC_023062.1"/>
</dbReference>
<evidence type="ECO:0000313" key="1">
    <source>
        <dbReference type="EMBL" id="AHC40444.1"/>
    </source>
</evidence>
<accession>A0ABM5P1X4</accession>
<evidence type="ECO:0000313" key="2">
    <source>
        <dbReference type="Proteomes" id="UP000018745"/>
    </source>
</evidence>
<dbReference type="Proteomes" id="UP000018745">
    <property type="component" value="Chromosome"/>
</dbReference>
<reference evidence="1 2" key="1">
    <citation type="journal article" date="2014" name="Genome Announc.">
        <title>Complete Genome Sequence of Mycoplasma ovis Strain Michigan, a Hemoplasma of Sheep with Two Distinct 16S rRNA Genes.</title>
        <authorList>
            <person name="Deshuillers P.L."/>
            <person name="Santos A.P."/>
            <person name="do Nascimento N.C."/>
            <person name="Hampel J.A."/>
            <person name="Bergin I.L."/>
            <person name="Dyson M.C."/>
            <person name="Messick J.B."/>
        </authorList>
    </citation>
    <scope>NUCLEOTIDE SEQUENCE [LARGE SCALE GENOMIC DNA]</scope>
    <source>
        <strain evidence="1 2">Michigan</strain>
    </source>
</reference>